<evidence type="ECO:0000313" key="1">
    <source>
        <dbReference type="EMBL" id="SEH15714.1"/>
    </source>
</evidence>
<protein>
    <submittedName>
        <fullName evidence="1">SCP-2 sterol transfer family protein</fullName>
    </submittedName>
</protein>
<keyword evidence="2" id="KW-1185">Reference proteome</keyword>
<gene>
    <name evidence="1" type="ORF">SAMN02745716_2040</name>
</gene>
<dbReference type="Proteomes" id="UP000222056">
    <property type="component" value="Unassembled WGS sequence"/>
</dbReference>
<accession>A0A1H6G142</accession>
<organism evidence="1 2">
    <name type="scientific">Thermoleophilum album</name>
    <dbReference type="NCBI Taxonomy" id="29539"/>
    <lineage>
        <taxon>Bacteria</taxon>
        <taxon>Bacillati</taxon>
        <taxon>Actinomycetota</taxon>
        <taxon>Thermoleophilia</taxon>
        <taxon>Thermoleophilales</taxon>
        <taxon>Thermoleophilaceae</taxon>
        <taxon>Thermoleophilum</taxon>
    </lineage>
</organism>
<dbReference type="RefSeq" id="WP_093118713.1">
    <property type="nucleotide sequence ID" value="NZ_FNWJ01000002.1"/>
</dbReference>
<dbReference type="OrthoDB" id="5243796at2"/>
<name>A0A1H6G142_THEAL</name>
<evidence type="ECO:0000313" key="2">
    <source>
        <dbReference type="Proteomes" id="UP000222056"/>
    </source>
</evidence>
<dbReference type="STRING" id="29539.SAMN02745716_2040"/>
<dbReference type="AlphaFoldDB" id="A0A1H6G142"/>
<dbReference type="InterPro" id="IPR036527">
    <property type="entry name" value="SCP2_sterol-bd_dom_sf"/>
</dbReference>
<sequence>MGASETRRRIEQAVERLRADLPALERLRLVAQLELRARGSDAPIWRVELPALRVTREPAADARLYIELDRDDFNRLAGAGLEDWAEAFRRGRVRVTGDPAVIKLLGEVARRALSRRAGTRKRVARPAADS</sequence>
<dbReference type="EMBL" id="FNWJ01000002">
    <property type="protein sequence ID" value="SEH15714.1"/>
    <property type="molecule type" value="Genomic_DNA"/>
</dbReference>
<reference evidence="2" key="1">
    <citation type="submission" date="2016-10" db="EMBL/GenBank/DDBJ databases">
        <authorList>
            <person name="Varghese N."/>
            <person name="Submissions S."/>
        </authorList>
    </citation>
    <scope>NUCLEOTIDE SEQUENCE [LARGE SCALE GENOMIC DNA]</scope>
    <source>
        <strain evidence="2">ATCC 35263</strain>
    </source>
</reference>
<proteinExistence type="predicted"/>
<dbReference type="Gene3D" id="3.30.1050.10">
    <property type="entry name" value="SCP2 sterol-binding domain"/>
    <property type="match status" value="1"/>
</dbReference>
<dbReference type="SUPFAM" id="SSF55718">
    <property type="entry name" value="SCP-like"/>
    <property type="match status" value="1"/>
</dbReference>